<evidence type="ECO:0000256" key="6">
    <source>
        <dbReference type="ARBA" id="ARBA00022989"/>
    </source>
</evidence>
<evidence type="ECO:0000256" key="2">
    <source>
        <dbReference type="ARBA" id="ARBA00005179"/>
    </source>
</evidence>
<feature type="transmembrane region" description="Helical" evidence="8">
    <location>
        <begin position="26"/>
        <end position="45"/>
    </location>
</feature>
<dbReference type="VEuPathDB" id="FungiDB:VP01_2551g1"/>
<dbReference type="GO" id="GO:0006629">
    <property type="term" value="P:lipid metabolic process"/>
    <property type="evidence" value="ECO:0007669"/>
    <property type="project" value="InterPro"/>
</dbReference>
<feature type="transmembrane region" description="Helical" evidence="8">
    <location>
        <begin position="346"/>
        <end position="368"/>
    </location>
</feature>
<comment type="pathway">
    <text evidence="2">Secondary metabolite biosynthesis.</text>
</comment>
<gene>
    <name evidence="10" type="ORF">VP01_2551g1</name>
</gene>
<comment type="similarity">
    <text evidence="3">Belongs to the wax synthase family.</text>
</comment>
<feature type="transmembrane region" description="Helical" evidence="8">
    <location>
        <begin position="405"/>
        <end position="425"/>
    </location>
</feature>
<dbReference type="InterPro" id="IPR032805">
    <property type="entry name" value="Wax_synthase_dom"/>
</dbReference>
<comment type="caution">
    <text evidence="10">The sequence shown here is derived from an EMBL/GenBank/DDBJ whole genome shotgun (WGS) entry which is preliminary data.</text>
</comment>
<name>A0A0L6V706_9BASI</name>
<dbReference type="PANTHER" id="PTHR31595:SF57">
    <property type="entry name" value="OS04G0481900 PROTEIN"/>
    <property type="match status" value="1"/>
</dbReference>
<dbReference type="PANTHER" id="PTHR31595">
    <property type="entry name" value="LONG-CHAIN-ALCOHOL O-FATTY-ACYLTRANSFERASE 3-RELATED"/>
    <property type="match status" value="1"/>
</dbReference>
<evidence type="ECO:0000259" key="9">
    <source>
        <dbReference type="Pfam" id="PF13813"/>
    </source>
</evidence>
<evidence type="ECO:0000256" key="4">
    <source>
        <dbReference type="ARBA" id="ARBA00022679"/>
    </source>
</evidence>
<feature type="transmembrane region" description="Helical" evidence="8">
    <location>
        <begin position="87"/>
        <end position="109"/>
    </location>
</feature>
<keyword evidence="5 8" id="KW-0812">Transmembrane</keyword>
<reference evidence="10 11" key="1">
    <citation type="submission" date="2015-08" db="EMBL/GenBank/DDBJ databases">
        <title>Next Generation Sequencing and Analysis of the Genome of Puccinia sorghi L Schw, the Causal Agent of Maize Common Rust.</title>
        <authorList>
            <person name="Rochi L."/>
            <person name="Burguener G."/>
            <person name="Darino M."/>
            <person name="Turjanski A."/>
            <person name="Kreff E."/>
            <person name="Dieguez M.J."/>
            <person name="Sacco F."/>
        </authorList>
    </citation>
    <scope>NUCLEOTIDE SEQUENCE [LARGE SCALE GENOMIC DNA]</scope>
    <source>
        <strain evidence="10 11">RO10H11247</strain>
    </source>
</reference>
<evidence type="ECO:0000313" key="11">
    <source>
        <dbReference type="Proteomes" id="UP000037035"/>
    </source>
</evidence>
<feature type="domain" description="Wax synthase" evidence="9">
    <location>
        <begin position="293"/>
        <end position="370"/>
    </location>
</feature>
<feature type="transmembrane region" description="Helical" evidence="8">
    <location>
        <begin position="57"/>
        <end position="75"/>
    </location>
</feature>
<protein>
    <recommendedName>
        <fullName evidence="9">Wax synthase domain-containing protein</fullName>
    </recommendedName>
</protein>
<evidence type="ECO:0000256" key="3">
    <source>
        <dbReference type="ARBA" id="ARBA00007282"/>
    </source>
</evidence>
<evidence type="ECO:0000256" key="7">
    <source>
        <dbReference type="ARBA" id="ARBA00023136"/>
    </source>
</evidence>
<comment type="subcellular location">
    <subcellularLocation>
        <location evidence="1">Membrane</location>
        <topology evidence="1">Multi-pass membrane protein</topology>
    </subcellularLocation>
</comment>
<dbReference type="InterPro" id="IPR044851">
    <property type="entry name" value="Wax_synthase"/>
</dbReference>
<dbReference type="EMBL" id="LAVV01007449">
    <property type="protein sequence ID" value="KNZ55890.1"/>
    <property type="molecule type" value="Genomic_DNA"/>
</dbReference>
<feature type="transmembrane region" description="Helical" evidence="8">
    <location>
        <begin position="246"/>
        <end position="269"/>
    </location>
</feature>
<keyword evidence="11" id="KW-1185">Reference proteome</keyword>
<dbReference type="Pfam" id="PF13813">
    <property type="entry name" value="MBOAT_2"/>
    <property type="match status" value="1"/>
</dbReference>
<accession>A0A0L6V706</accession>
<dbReference type="OrthoDB" id="1077582at2759"/>
<dbReference type="Proteomes" id="UP000037035">
    <property type="component" value="Unassembled WGS sequence"/>
</dbReference>
<sequence>MRNLLPNDPLIKTFTSPREVIVCEPVTLFSLLYLLPSVLLAALLYPPWAHLRSLRFIRLLLLMPISIYLSLRLPIDYCFIPTTRRGYPNLALACASFIVAARSFHWGCLTNYKHGNIHKRPEFQLSSSSIKTSHPLHSDKKILALDQKQHQISSCSFDHWLAWTLELLSSPRGVQYAWGIKAAPSREGPIDIIKRMYKMNLIHLIAVTFSTLARDHGSPKGALRHLIGMGGFYGESMVAEGLANLAFGYFLISQIDLMYGYLTLLVHLVNIINRRVIRLPVWLMTTLDRRTCVPMFNRPYASKSLAILWGKAWHQNFRQTFLICGGNPAASLARLLGFSSHIQQRLATMIGCFFVSAILHEYALHFIARAPHPNAHILYHEFPGSALYFMLQPIGILMEPYLAPYVPGGGVVVTYVFTLVTTTPFRRQYFTPGRLLDHSYPPFSYTWLISSLLIPGFSSRG</sequence>
<dbReference type="GO" id="GO:0016020">
    <property type="term" value="C:membrane"/>
    <property type="evidence" value="ECO:0007669"/>
    <property type="project" value="UniProtKB-SubCell"/>
</dbReference>
<evidence type="ECO:0000256" key="5">
    <source>
        <dbReference type="ARBA" id="ARBA00022692"/>
    </source>
</evidence>
<dbReference type="GO" id="GO:0008374">
    <property type="term" value="F:O-acyltransferase activity"/>
    <property type="evidence" value="ECO:0007669"/>
    <property type="project" value="InterPro"/>
</dbReference>
<evidence type="ECO:0000256" key="8">
    <source>
        <dbReference type="SAM" id="Phobius"/>
    </source>
</evidence>
<evidence type="ECO:0000256" key="1">
    <source>
        <dbReference type="ARBA" id="ARBA00004141"/>
    </source>
</evidence>
<evidence type="ECO:0000313" key="10">
    <source>
        <dbReference type="EMBL" id="KNZ55890.1"/>
    </source>
</evidence>
<keyword evidence="7 8" id="KW-0472">Membrane</keyword>
<keyword evidence="6 8" id="KW-1133">Transmembrane helix</keyword>
<organism evidence="10 11">
    <name type="scientific">Puccinia sorghi</name>
    <dbReference type="NCBI Taxonomy" id="27349"/>
    <lineage>
        <taxon>Eukaryota</taxon>
        <taxon>Fungi</taxon>
        <taxon>Dikarya</taxon>
        <taxon>Basidiomycota</taxon>
        <taxon>Pucciniomycotina</taxon>
        <taxon>Pucciniomycetes</taxon>
        <taxon>Pucciniales</taxon>
        <taxon>Pucciniaceae</taxon>
        <taxon>Puccinia</taxon>
    </lineage>
</organism>
<keyword evidence="4" id="KW-0808">Transferase</keyword>
<dbReference type="STRING" id="27349.A0A0L6V706"/>
<dbReference type="AlphaFoldDB" id="A0A0L6V706"/>
<proteinExistence type="inferred from homology"/>